<dbReference type="InterPro" id="IPR052175">
    <property type="entry name" value="ComplexI-like_HydComp"/>
</dbReference>
<accession>A0A9D7XTJ6</accession>
<reference evidence="10 11" key="1">
    <citation type="submission" date="2020-10" db="EMBL/GenBank/DDBJ databases">
        <title>Connecting structure to function with the recovery of over 1000 high-quality activated sludge metagenome-assembled genomes encoding full-length rRNA genes using long-read sequencing.</title>
        <authorList>
            <person name="Singleton C.M."/>
            <person name="Petriglieri F."/>
            <person name="Kristensen J.M."/>
            <person name="Kirkegaard R.H."/>
            <person name="Michaelsen T.Y."/>
            <person name="Andersen M.H."/>
            <person name="Karst S.M."/>
            <person name="Dueholm M.S."/>
            <person name="Nielsen P.H."/>
            <person name="Albertsen M."/>
        </authorList>
    </citation>
    <scope>NUCLEOTIDE SEQUENCE [LARGE SCALE GENOMIC DNA]</scope>
    <source>
        <strain evidence="10">Ribe_18-Q3-R11-54_MAXAC.273</strain>
    </source>
</reference>
<feature type="transmembrane region" description="Helical" evidence="8">
    <location>
        <begin position="644"/>
        <end position="663"/>
    </location>
</feature>
<keyword evidence="3 7" id="KW-0812">Transmembrane</keyword>
<evidence type="ECO:0000256" key="1">
    <source>
        <dbReference type="ARBA" id="ARBA00004651"/>
    </source>
</evidence>
<feature type="transmembrane region" description="Helical" evidence="8">
    <location>
        <begin position="110"/>
        <end position="127"/>
    </location>
</feature>
<feature type="transmembrane region" description="Helical" evidence="8">
    <location>
        <begin position="32"/>
        <end position="57"/>
    </location>
</feature>
<evidence type="ECO:0000259" key="9">
    <source>
        <dbReference type="Pfam" id="PF00361"/>
    </source>
</evidence>
<dbReference type="Proteomes" id="UP000808337">
    <property type="component" value="Unassembled WGS sequence"/>
</dbReference>
<feature type="transmembrane region" description="Helical" evidence="8">
    <location>
        <begin position="300"/>
        <end position="321"/>
    </location>
</feature>
<evidence type="ECO:0000256" key="5">
    <source>
        <dbReference type="ARBA" id="ARBA00023002"/>
    </source>
</evidence>
<evidence type="ECO:0000256" key="8">
    <source>
        <dbReference type="SAM" id="Phobius"/>
    </source>
</evidence>
<keyword evidence="2" id="KW-1003">Cell membrane</keyword>
<feature type="transmembrane region" description="Helical" evidence="8">
    <location>
        <begin position="165"/>
        <end position="187"/>
    </location>
</feature>
<comment type="subcellular location">
    <subcellularLocation>
        <location evidence="1">Cell membrane</location>
        <topology evidence="1">Multi-pass membrane protein</topology>
    </subcellularLocation>
    <subcellularLocation>
        <location evidence="7">Membrane</location>
        <topology evidence="7">Multi-pass membrane protein</topology>
    </subcellularLocation>
</comment>
<feature type="transmembrane region" description="Helical" evidence="8">
    <location>
        <begin position="474"/>
        <end position="498"/>
    </location>
</feature>
<feature type="transmembrane region" description="Helical" evidence="8">
    <location>
        <begin position="518"/>
        <end position="539"/>
    </location>
</feature>
<evidence type="ECO:0000313" key="10">
    <source>
        <dbReference type="EMBL" id="MBK9983773.1"/>
    </source>
</evidence>
<keyword evidence="4 8" id="KW-1133">Transmembrane helix</keyword>
<evidence type="ECO:0000256" key="7">
    <source>
        <dbReference type="RuleBase" id="RU000320"/>
    </source>
</evidence>
<dbReference type="AlphaFoldDB" id="A0A9D7XTJ6"/>
<organism evidence="10 11">
    <name type="scientific">Candidatus Opimibacter skivensis</name>
    <dbReference type="NCBI Taxonomy" id="2982028"/>
    <lineage>
        <taxon>Bacteria</taxon>
        <taxon>Pseudomonadati</taxon>
        <taxon>Bacteroidota</taxon>
        <taxon>Saprospiria</taxon>
        <taxon>Saprospirales</taxon>
        <taxon>Saprospiraceae</taxon>
        <taxon>Candidatus Opimibacter</taxon>
    </lineage>
</organism>
<comment type="caution">
    <text evidence="10">The sequence shown here is derived from an EMBL/GenBank/DDBJ whole genome shotgun (WGS) entry which is preliminary data.</text>
</comment>
<evidence type="ECO:0000256" key="2">
    <source>
        <dbReference type="ARBA" id="ARBA00022475"/>
    </source>
</evidence>
<evidence type="ECO:0000256" key="6">
    <source>
        <dbReference type="ARBA" id="ARBA00023136"/>
    </source>
</evidence>
<feature type="transmembrane region" description="Helical" evidence="8">
    <location>
        <begin position="6"/>
        <end position="25"/>
    </location>
</feature>
<dbReference type="PANTHER" id="PTHR42682:SF3">
    <property type="entry name" value="FORMATE HYDROGENLYASE SUBUNIT 3-RELATED"/>
    <property type="match status" value="1"/>
</dbReference>
<dbReference type="EMBL" id="JADKGY010000025">
    <property type="protein sequence ID" value="MBK9983773.1"/>
    <property type="molecule type" value="Genomic_DNA"/>
</dbReference>
<feature type="transmembrane region" description="Helical" evidence="8">
    <location>
        <begin position="380"/>
        <end position="401"/>
    </location>
</feature>
<dbReference type="GO" id="GO:0005886">
    <property type="term" value="C:plasma membrane"/>
    <property type="evidence" value="ECO:0007669"/>
    <property type="project" value="UniProtKB-SubCell"/>
</dbReference>
<feature type="domain" description="NADH:quinone oxidoreductase/Mrp antiporter transmembrane" evidence="9">
    <location>
        <begin position="134"/>
        <end position="412"/>
    </location>
</feature>
<name>A0A9D7XTJ6_9BACT</name>
<evidence type="ECO:0000256" key="3">
    <source>
        <dbReference type="ARBA" id="ARBA00022692"/>
    </source>
</evidence>
<sequence length="664" mass="73621">MSLEIVIWCALIAAGISCLTIPFLPSRFKSSAAFIFVLCIAIASSIPSISVLTGSPIEMIFHGSGVFGNIPVRIDALSAWFILIVNFTCISGALYGIGYMKPYEDQKSNTSLHWILFVVFQVSMISVCVLHNSLAFLIAWEIMSISSALLVIFEHHKSDTLKAGMNYLVQMHIGVVFLSIAFIWIYFSEGSFEFEKIASFFAHHPPALLFLLFFVGFGIKSGFIPLHTWLPYAHPAAPAHVSGVMSGVIVKMGIYGLLRIVFYLYSDLVFLGESVLILSVLTSFYGILNAAVVRDFKRMLAFCTIENIGIIGMGIGIGMIGKGINNPYLMLLGFTGALLHTLNHSLYKSLLFFTAGNLYQKLHTRNMEHLGGLIKKMPSTGFFFLCGALAIGGLPPFNGFISEFLIYSGLVEGIKSDNVQFSAMMMLCIVGLALVGGISLLTFTKSFSVIFLGTPRTELEHHPEEVSLIMRIPLFLILAAIVIIGIFPNAVFIPALSIVSGLNGVHSFPDEIMTVSPLLAIIGRVSLMLILFIALIYYVRSTITASKSSVYLPTWGCGYGSPNGRMQYTAKSFSKSFAKLFSFIVMEKKKYHEIDVKTIFPQSRTFHSNYLEFFEKNILDPVDNRILAFMNYFTFIHNGRLQVYILYGFFFIVILIAATFFNLL</sequence>
<dbReference type="PANTHER" id="PTHR42682">
    <property type="entry name" value="HYDROGENASE-4 COMPONENT F"/>
    <property type="match status" value="1"/>
</dbReference>
<dbReference type="InterPro" id="IPR003918">
    <property type="entry name" value="NADH_UbQ_OxRdtase"/>
</dbReference>
<feature type="transmembrane region" description="Helical" evidence="8">
    <location>
        <begin position="341"/>
        <end position="359"/>
    </location>
</feature>
<feature type="transmembrane region" description="Helical" evidence="8">
    <location>
        <begin position="241"/>
        <end position="262"/>
    </location>
</feature>
<dbReference type="GO" id="GO:0016491">
    <property type="term" value="F:oxidoreductase activity"/>
    <property type="evidence" value="ECO:0007669"/>
    <property type="project" value="UniProtKB-KW"/>
</dbReference>
<feature type="transmembrane region" description="Helical" evidence="8">
    <location>
        <begin position="133"/>
        <end position="153"/>
    </location>
</feature>
<feature type="transmembrane region" description="Helical" evidence="8">
    <location>
        <begin position="268"/>
        <end position="288"/>
    </location>
</feature>
<feature type="transmembrane region" description="Helical" evidence="8">
    <location>
        <begin position="421"/>
        <end position="443"/>
    </location>
</feature>
<protein>
    <recommendedName>
        <fullName evidence="9">NADH:quinone oxidoreductase/Mrp antiporter transmembrane domain-containing protein</fullName>
    </recommendedName>
</protein>
<keyword evidence="6 8" id="KW-0472">Membrane</keyword>
<gene>
    <name evidence="10" type="ORF">IPP15_15615</name>
</gene>
<keyword evidence="5" id="KW-0560">Oxidoreductase</keyword>
<feature type="transmembrane region" description="Helical" evidence="8">
    <location>
        <begin position="77"/>
        <end position="98"/>
    </location>
</feature>
<feature type="transmembrane region" description="Helical" evidence="8">
    <location>
        <begin position="207"/>
        <end position="229"/>
    </location>
</feature>
<dbReference type="GO" id="GO:0042773">
    <property type="term" value="P:ATP synthesis coupled electron transport"/>
    <property type="evidence" value="ECO:0007669"/>
    <property type="project" value="InterPro"/>
</dbReference>
<dbReference type="PRINTS" id="PR01437">
    <property type="entry name" value="NUOXDRDTASE4"/>
</dbReference>
<evidence type="ECO:0000313" key="11">
    <source>
        <dbReference type="Proteomes" id="UP000808337"/>
    </source>
</evidence>
<evidence type="ECO:0000256" key="4">
    <source>
        <dbReference type="ARBA" id="ARBA00022989"/>
    </source>
</evidence>
<proteinExistence type="predicted"/>
<dbReference type="Pfam" id="PF00361">
    <property type="entry name" value="Proton_antipo_M"/>
    <property type="match status" value="1"/>
</dbReference>
<dbReference type="GO" id="GO:0008137">
    <property type="term" value="F:NADH dehydrogenase (ubiquinone) activity"/>
    <property type="evidence" value="ECO:0007669"/>
    <property type="project" value="InterPro"/>
</dbReference>
<dbReference type="InterPro" id="IPR001750">
    <property type="entry name" value="ND/Mrp_TM"/>
</dbReference>